<accession>A0A1V9ZL13</accession>
<keyword evidence="1" id="KW-1133">Transmembrane helix</keyword>
<feature type="transmembrane region" description="Helical" evidence="1">
    <location>
        <begin position="605"/>
        <end position="622"/>
    </location>
</feature>
<feature type="transmembrane region" description="Helical" evidence="1">
    <location>
        <begin position="517"/>
        <end position="538"/>
    </location>
</feature>
<feature type="transmembrane region" description="Helical" evidence="1">
    <location>
        <begin position="762"/>
        <end position="783"/>
    </location>
</feature>
<organism evidence="2 3">
    <name type="scientific">Achlya hypogyna</name>
    <name type="common">Oomycete</name>
    <name type="synonym">Protoachlya hypogyna</name>
    <dbReference type="NCBI Taxonomy" id="1202772"/>
    <lineage>
        <taxon>Eukaryota</taxon>
        <taxon>Sar</taxon>
        <taxon>Stramenopiles</taxon>
        <taxon>Oomycota</taxon>
        <taxon>Saprolegniomycetes</taxon>
        <taxon>Saprolegniales</taxon>
        <taxon>Achlyaceae</taxon>
        <taxon>Achlya</taxon>
    </lineage>
</organism>
<dbReference type="Proteomes" id="UP000243579">
    <property type="component" value="Unassembled WGS sequence"/>
</dbReference>
<dbReference type="EMBL" id="JNBR01000082">
    <property type="protein sequence ID" value="OQR98631.1"/>
    <property type="molecule type" value="Genomic_DNA"/>
</dbReference>
<feature type="transmembrane region" description="Helical" evidence="1">
    <location>
        <begin position="709"/>
        <end position="730"/>
    </location>
</feature>
<dbReference type="GO" id="GO:0016020">
    <property type="term" value="C:membrane"/>
    <property type="evidence" value="ECO:0007669"/>
    <property type="project" value="TreeGrafter"/>
</dbReference>
<proteinExistence type="predicted"/>
<evidence type="ECO:0000313" key="3">
    <source>
        <dbReference type="Proteomes" id="UP000243579"/>
    </source>
</evidence>
<comment type="caution">
    <text evidence="2">The sequence shown here is derived from an EMBL/GenBank/DDBJ whole genome shotgun (WGS) entry which is preliminary data.</text>
</comment>
<dbReference type="PANTHER" id="PTHR22911">
    <property type="entry name" value="ACYL-MALONYL CONDENSING ENZYME-RELATED"/>
    <property type="match status" value="1"/>
</dbReference>
<name>A0A1V9ZL13_ACHHY</name>
<keyword evidence="3" id="KW-1185">Reference proteome</keyword>
<dbReference type="Gene3D" id="3.90.550.10">
    <property type="entry name" value="Spore Coat Polysaccharide Biosynthesis Protein SpsA, Chain A"/>
    <property type="match status" value="1"/>
</dbReference>
<keyword evidence="1" id="KW-0812">Transmembrane</keyword>
<evidence type="ECO:0000313" key="2">
    <source>
        <dbReference type="EMBL" id="OQR98631.1"/>
    </source>
</evidence>
<dbReference type="OrthoDB" id="74158at2759"/>
<feature type="transmembrane region" description="Helical" evidence="1">
    <location>
        <begin position="737"/>
        <end position="756"/>
    </location>
</feature>
<reference evidence="2 3" key="1">
    <citation type="journal article" date="2014" name="Genome Biol. Evol.">
        <title>The secreted proteins of Achlya hypogyna and Thraustotheca clavata identify the ancestral oomycete secretome and reveal gene acquisitions by horizontal gene transfer.</title>
        <authorList>
            <person name="Misner I."/>
            <person name="Blouin N."/>
            <person name="Leonard G."/>
            <person name="Richards T.A."/>
            <person name="Lane C.E."/>
        </authorList>
    </citation>
    <scope>NUCLEOTIDE SEQUENCE [LARGE SCALE GENOMIC DNA]</scope>
    <source>
        <strain evidence="2 3">ATCC 48635</strain>
    </source>
</reference>
<dbReference type="PANTHER" id="PTHR22911:SF79">
    <property type="entry name" value="MOBA-LIKE NTP TRANSFERASE DOMAIN-CONTAINING PROTEIN"/>
    <property type="match status" value="1"/>
</dbReference>
<protein>
    <submittedName>
        <fullName evidence="2">Drug/Metabolite Transporter (DMT) Superfamily</fullName>
    </submittedName>
</protein>
<gene>
    <name evidence="2" type="ORF">ACHHYP_08294</name>
</gene>
<feature type="transmembrane region" description="Helical" evidence="1">
    <location>
        <begin position="642"/>
        <end position="659"/>
    </location>
</feature>
<feature type="transmembrane region" description="Helical" evidence="1">
    <location>
        <begin position="666"/>
        <end position="689"/>
    </location>
</feature>
<dbReference type="SUPFAM" id="SSF53448">
    <property type="entry name" value="Nucleotide-diphospho-sugar transferases"/>
    <property type="match status" value="1"/>
</dbReference>
<keyword evidence="1" id="KW-0472">Membrane</keyword>
<dbReference type="AlphaFoldDB" id="A0A1V9ZL13"/>
<feature type="transmembrane region" description="Helical" evidence="1">
    <location>
        <begin position="550"/>
        <end position="572"/>
    </location>
</feature>
<evidence type="ECO:0000256" key="1">
    <source>
        <dbReference type="SAM" id="Phobius"/>
    </source>
</evidence>
<sequence>MDEETALSNVFAVDLHRASSLAGISYDELVNAMRSEKTMRMQGMLMEGDVESESDSTICDGKLDVYVLTSAKTTFFGVPYGLQRLGKRTVLEHALSQLLLAGLDRVVLAVPSTLPEIRVHIEQSVLFGQMHIDFIELLPTVLESIPKAVLAARHLFPGYFLVHAADRVFDQALLHRFDTFHRSNHSVCILAESNMDMANRMPSETVRVQYTPASTANTKMQLCVGRALTTYNGVVAGLYVVSKRIFLVLDNLEDGVGGLSLAESLAFGFRSLKCMLTNDSTWFPIDSDDQMLHVLEYNLVAKLSPFAFAAPANVAALSPPKQRKSVLLSVAPTSAETSTLLRQAQARSSRTSDNAVETFHGFVVNVPECPATDASQLLAPGSIPIHECALPGEVTLTKSRANEYMLAIPMPATAASAASPQKSAYLIEQSDASGSKFVLAVPDVDCPPLRRQSQLPSDVREVALAASATDGAIAVHLTVQKQVPMAGYVILVVALLSVSAQGAALQTLPSVSPFLKMFWRAFGSSCLFGAMAMASVGLGGWPRLDQPHRAALDAVVCVVSYVAYNATFFWALDHTSVGHAYIFSNSHSVLLVFGKWLLRQPVGSLESAGAVLGAFGGALTTLDNQPGDGSSVIQPSMRGDGVALLGAVGGVFYLVNAKVLREKLGVLVFVWFLFTSSWLLVLPLLSLLGVAYEVSTDSVVGLFGWVHHLSLELVIVGVCSGLGTIGFISAMRYFPPIVISVTMLLEPIVATVFSVLLGTADIPHALTLLGGLTVIIGTLLVVWSTRRTTEVVDVSTAMVPSAPALEATKSPKKRLSGYGTMS</sequence>
<dbReference type="SUPFAM" id="SSF103481">
    <property type="entry name" value="Multidrug resistance efflux transporter EmrE"/>
    <property type="match status" value="1"/>
</dbReference>
<feature type="transmembrane region" description="Helical" evidence="1">
    <location>
        <begin position="485"/>
        <end position="505"/>
    </location>
</feature>
<dbReference type="InterPro" id="IPR037185">
    <property type="entry name" value="EmrE-like"/>
</dbReference>
<dbReference type="InterPro" id="IPR029044">
    <property type="entry name" value="Nucleotide-diphossugar_trans"/>
</dbReference>